<name>E4XGU7_OIKDI</name>
<dbReference type="SMART" id="SM00085">
    <property type="entry name" value="PA2c"/>
    <property type="match status" value="1"/>
</dbReference>
<evidence type="ECO:0000259" key="3">
    <source>
        <dbReference type="SMART" id="SM00085"/>
    </source>
</evidence>
<keyword evidence="2" id="KW-0732">Signal</keyword>
<evidence type="ECO:0000256" key="2">
    <source>
        <dbReference type="SAM" id="SignalP"/>
    </source>
</evidence>
<dbReference type="Proteomes" id="UP000001307">
    <property type="component" value="Unassembled WGS sequence"/>
</dbReference>
<protein>
    <recommendedName>
        <fullName evidence="3">Phospholipase A2-like central domain-containing protein</fullName>
    </recommendedName>
</protein>
<dbReference type="SUPFAM" id="SSF48619">
    <property type="entry name" value="Phospholipase A2, PLA2"/>
    <property type="match status" value="1"/>
</dbReference>
<keyword evidence="5" id="KW-1185">Reference proteome</keyword>
<dbReference type="Gene3D" id="1.20.90.10">
    <property type="entry name" value="Phospholipase A2 domain"/>
    <property type="match status" value="1"/>
</dbReference>
<dbReference type="EMBL" id="FN653049">
    <property type="protein sequence ID" value="CBY09895.1"/>
    <property type="molecule type" value="Genomic_DNA"/>
</dbReference>
<dbReference type="GO" id="GO:0004623">
    <property type="term" value="F:phospholipase A2 activity"/>
    <property type="evidence" value="ECO:0007669"/>
    <property type="project" value="InterPro"/>
</dbReference>
<comment type="similarity">
    <text evidence="1">Belongs to the phospholipase A2 family.</text>
</comment>
<accession>E4XGU7</accession>
<dbReference type="AlphaFoldDB" id="E4XGU7"/>
<evidence type="ECO:0000313" key="4">
    <source>
        <dbReference type="EMBL" id="CBY09895.1"/>
    </source>
</evidence>
<dbReference type="InterPro" id="IPR016090">
    <property type="entry name" value="PLA2-like_dom"/>
</dbReference>
<evidence type="ECO:0000313" key="5">
    <source>
        <dbReference type="Proteomes" id="UP000001307"/>
    </source>
</evidence>
<dbReference type="OrthoDB" id="5841574at2759"/>
<dbReference type="GO" id="GO:0050482">
    <property type="term" value="P:arachidonate secretion"/>
    <property type="evidence" value="ECO:0007669"/>
    <property type="project" value="InterPro"/>
</dbReference>
<evidence type="ECO:0000256" key="1">
    <source>
        <dbReference type="RuleBase" id="RU003654"/>
    </source>
</evidence>
<organism evidence="4">
    <name type="scientific">Oikopleura dioica</name>
    <name type="common">Tunicate</name>
    <dbReference type="NCBI Taxonomy" id="34765"/>
    <lineage>
        <taxon>Eukaryota</taxon>
        <taxon>Metazoa</taxon>
        <taxon>Chordata</taxon>
        <taxon>Tunicata</taxon>
        <taxon>Appendicularia</taxon>
        <taxon>Copelata</taxon>
        <taxon>Oikopleuridae</taxon>
        <taxon>Oikopleura</taxon>
    </lineage>
</organism>
<gene>
    <name evidence="4" type="ORF">GSOID_T00010712001</name>
</gene>
<proteinExistence type="inferred from homology"/>
<feature type="chain" id="PRO_5013084787" description="Phospholipase A2-like central domain-containing protein" evidence="2">
    <location>
        <begin position="16"/>
        <end position="314"/>
    </location>
</feature>
<feature type="domain" description="Phospholipase A2-like central" evidence="3">
    <location>
        <begin position="86"/>
        <end position="220"/>
    </location>
</feature>
<feature type="signal peptide" evidence="2">
    <location>
        <begin position="1"/>
        <end position="15"/>
    </location>
</feature>
<dbReference type="InParanoid" id="E4XGU7"/>
<dbReference type="InterPro" id="IPR036444">
    <property type="entry name" value="PLipase_A2_dom_sf"/>
</dbReference>
<dbReference type="Pfam" id="PF00068">
    <property type="entry name" value="Phospholip_A2_1"/>
    <property type="match status" value="1"/>
</dbReference>
<dbReference type="GO" id="GO:0006644">
    <property type="term" value="P:phospholipid metabolic process"/>
    <property type="evidence" value="ECO:0007669"/>
    <property type="project" value="InterPro"/>
</dbReference>
<reference evidence="4" key="1">
    <citation type="journal article" date="2010" name="Science">
        <title>Plasticity of animal genome architecture unmasked by rapid evolution of a pelagic tunicate.</title>
        <authorList>
            <person name="Denoeud F."/>
            <person name="Henriet S."/>
            <person name="Mungpakdee S."/>
            <person name="Aury J.M."/>
            <person name="Da Silva C."/>
            <person name="Brinkmann H."/>
            <person name="Mikhaleva J."/>
            <person name="Olsen L.C."/>
            <person name="Jubin C."/>
            <person name="Canestro C."/>
            <person name="Bouquet J.M."/>
            <person name="Danks G."/>
            <person name="Poulain J."/>
            <person name="Campsteijn C."/>
            <person name="Adamski M."/>
            <person name="Cross I."/>
            <person name="Yadetie F."/>
            <person name="Muffato M."/>
            <person name="Louis A."/>
            <person name="Butcher S."/>
            <person name="Tsagkogeorga G."/>
            <person name="Konrad A."/>
            <person name="Singh S."/>
            <person name="Jensen M.F."/>
            <person name="Cong E.H."/>
            <person name="Eikeseth-Otteraa H."/>
            <person name="Noel B."/>
            <person name="Anthouard V."/>
            <person name="Porcel B.M."/>
            <person name="Kachouri-Lafond R."/>
            <person name="Nishino A."/>
            <person name="Ugolini M."/>
            <person name="Chourrout P."/>
            <person name="Nishida H."/>
            <person name="Aasland R."/>
            <person name="Huzurbazar S."/>
            <person name="Westhof E."/>
            <person name="Delsuc F."/>
            <person name="Lehrach H."/>
            <person name="Reinhardt R."/>
            <person name="Weissenbach J."/>
            <person name="Roy S.W."/>
            <person name="Artiguenave F."/>
            <person name="Postlethwait J.H."/>
            <person name="Manak J.R."/>
            <person name="Thompson E.M."/>
            <person name="Jaillon O."/>
            <person name="Du Pasquier L."/>
            <person name="Boudinot P."/>
            <person name="Liberles D.A."/>
            <person name="Volff J.N."/>
            <person name="Philippe H."/>
            <person name="Lenhard B."/>
            <person name="Roest Crollius H."/>
            <person name="Wincker P."/>
            <person name="Chourrout D."/>
        </authorList>
    </citation>
    <scope>NUCLEOTIDE SEQUENCE [LARGE SCALE GENOMIC DNA]</scope>
</reference>
<sequence length="314" mass="35142">MKLFTFGGLIMGAFGAIVMDQDESSFVIERDEPEYADYIDAFDDDQTWMYQADDGQLKEEFLDSFPILKSSEPKATFVDGGIRVRNMGRIMKMTMFMIKQPPNKFISIFKKYGCHCWPRGRTILGGQGRPKDDVDRTCKRLYNCHKCNFVNTGGICAPDATQYKVRGYESAPGVRVLTCGDEEGSCERNLCECDLAFALDMTDKVRPTTLEDVESSANAKSNGFKADEQCQVQGNSFSKGFQRAHHTLSEEYALANKVKIHNGFACCGDSFENYSPYRPELGQRCCNKSNVYSLGKNQMCCSDGTIAENGECLS</sequence>